<name>A0A024FZG7_9STRA</name>
<comment type="similarity">
    <text evidence="1">Belongs to the MsrA Met sulfoxide reductase family.</text>
</comment>
<dbReference type="InterPro" id="IPR002569">
    <property type="entry name" value="Met_Sox_Rdtase_MsrA_dom"/>
</dbReference>
<evidence type="ECO:0000256" key="2">
    <source>
        <dbReference type="ARBA" id="ARBA00012502"/>
    </source>
</evidence>
<dbReference type="EMBL" id="CAIX01000001">
    <property type="protein sequence ID" value="CCI39445.1"/>
    <property type="molecule type" value="Genomic_DNA"/>
</dbReference>
<dbReference type="InterPro" id="IPR050162">
    <property type="entry name" value="MsrA_MetSO_reductase"/>
</dbReference>
<dbReference type="HAMAP" id="MF_01401">
    <property type="entry name" value="MsrA"/>
    <property type="match status" value="1"/>
</dbReference>
<dbReference type="Proteomes" id="UP000053237">
    <property type="component" value="Unassembled WGS sequence"/>
</dbReference>
<dbReference type="OrthoDB" id="77405at2759"/>
<comment type="catalytic activity">
    <reaction evidence="7">
        <text>[thioredoxin]-disulfide + L-methionine + H2O = L-methionine (S)-S-oxide + [thioredoxin]-dithiol</text>
        <dbReference type="Rhea" id="RHEA:19993"/>
        <dbReference type="Rhea" id="RHEA-COMP:10698"/>
        <dbReference type="Rhea" id="RHEA-COMP:10700"/>
        <dbReference type="ChEBI" id="CHEBI:15377"/>
        <dbReference type="ChEBI" id="CHEBI:29950"/>
        <dbReference type="ChEBI" id="CHEBI:50058"/>
        <dbReference type="ChEBI" id="CHEBI:57844"/>
        <dbReference type="ChEBI" id="CHEBI:58772"/>
        <dbReference type="EC" id="1.8.4.11"/>
    </reaction>
</comment>
<dbReference type="EC" id="1.8.4.11" evidence="2"/>
<comment type="catalytic activity">
    <reaction evidence="6">
        <text>L-methionyl-[protein] + [thioredoxin]-disulfide + H2O = L-methionyl-(S)-S-oxide-[protein] + [thioredoxin]-dithiol</text>
        <dbReference type="Rhea" id="RHEA:14217"/>
        <dbReference type="Rhea" id="RHEA-COMP:10698"/>
        <dbReference type="Rhea" id="RHEA-COMP:10700"/>
        <dbReference type="Rhea" id="RHEA-COMP:12313"/>
        <dbReference type="Rhea" id="RHEA-COMP:12315"/>
        <dbReference type="ChEBI" id="CHEBI:15377"/>
        <dbReference type="ChEBI" id="CHEBI:16044"/>
        <dbReference type="ChEBI" id="CHEBI:29950"/>
        <dbReference type="ChEBI" id="CHEBI:44120"/>
        <dbReference type="ChEBI" id="CHEBI:50058"/>
        <dbReference type="EC" id="1.8.4.11"/>
    </reaction>
</comment>
<reference evidence="9 10" key="1">
    <citation type="submission" date="2012-05" db="EMBL/GenBank/DDBJ databases">
        <title>Recombination and specialization in a pathogen metapopulation.</title>
        <authorList>
            <person name="Gardiner A."/>
            <person name="Kemen E."/>
            <person name="Schultz-Larsen T."/>
            <person name="MacLean D."/>
            <person name="Van Oosterhout C."/>
            <person name="Jones J.D.G."/>
        </authorList>
    </citation>
    <scope>NUCLEOTIDE SEQUENCE [LARGE SCALE GENOMIC DNA]</scope>
    <source>
        <strain evidence="9 10">Ac Nc2</strain>
    </source>
</reference>
<keyword evidence="3" id="KW-0560">Oxidoreductase</keyword>
<dbReference type="Pfam" id="PF01625">
    <property type="entry name" value="PMSR"/>
    <property type="match status" value="1"/>
</dbReference>
<proteinExistence type="inferred from homology"/>
<dbReference type="PANTHER" id="PTHR42799">
    <property type="entry name" value="MITOCHONDRIAL PEPTIDE METHIONINE SULFOXIDE REDUCTASE"/>
    <property type="match status" value="1"/>
</dbReference>
<dbReference type="AlphaFoldDB" id="A0A024FZG7"/>
<dbReference type="InParanoid" id="A0A024FZG7"/>
<evidence type="ECO:0000313" key="9">
    <source>
        <dbReference type="EMBL" id="CCI39445.1"/>
    </source>
</evidence>
<evidence type="ECO:0000256" key="7">
    <source>
        <dbReference type="ARBA" id="ARBA00048782"/>
    </source>
</evidence>
<dbReference type="GO" id="GO:0005737">
    <property type="term" value="C:cytoplasm"/>
    <property type="evidence" value="ECO:0007669"/>
    <property type="project" value="TreeGrafter"/>
</dbReference>
<dbReference type="GO" id="GO:0008113">
    <property type="term" value="F:peptide-methionine (S)-S-oxide reductase activity"/>
    <property type="evidence" value="ECO:0007669"/>
    <property type="project" value="UniProtKB-EC"/>
</dbReference>
<evidence type="ECO:0000259" key="8">
    <source>
        <dbReference type="Pfam" id="PF01625"/>
    </source>
</evidence>
<evidence type="ECO:0000256" key="4">
    <source>
        <dbReference type="ARBA" id="ARBA00030273"/>
    </source>
</evidence>
<dbReference type="InterPro" id="IPR036509">
    <property type="entry name" value="Met_Sox_Rdtase_MsrA_sf"/>
</dbReference>
<dbReference type="NCBIfam" id="TIGR00401">
    <property type="entry name" value="msrA"/>
    <property type="match status" value="1"/>
</dbReference>
<gene>
    <name evidence="9" type="ORF">BN9_002280</name>
</gene>
<accession>A0A024FZG7</accession>
<evidence type="ECO:0000256" key="6">
    <source>
        <dbReference type="ARBA" id="ARBA00047806"/>
    </source>
</evidence>
<dbReference type="PANTHER" id="PTHR42799:SF2">
    <property type="entry name" value="MITOCHONDRIAL PEPTIDE METHIONINE SULFOXIDE REDUCTASE"/>
    <property type="match status" value="1"/>
</dbReference>
<sequence length="173" mass="19389">MSKSACASNAKMTATFAAGCFWGVELAFQRISGILQTTVGYTNGATENPTYQQVCTGQTGHAEAVRIEFDDSIVSYEDLLKVFWDIHDPTTLHRQKNDCGTQYRSGIYYHTDVQRKQAFLSKEEHEKTLSSPIVTEIEEAGHFWPAEEIHQHYLEKGGQCADKGSKTPIRCYG</sequence>
<dbReference type="STRING" id="65357.A0A024FZG7"/>
<keyword evidence="10" id="KW-1185">Reference proteome</keyword>
<organism evidence="9 10">
    <name type="scientific">Albugo candida</name>
    <dbReference type="NCBI Taxonomy" id="65357"/>
    <lineage>
        <taxon>Eukaryota</taxon>
        <taxon>Sar</taxon>
        <taxon>Stramenopiles</taxon>
        <taxon>Oomycota</taxon>
        <taxon>Peronosporomycetes</taxon>
        <taxon>Albuginales</taxon>
        <taxon>Albuginaceae</taxon>
        <taxon>Albugo</taxon>
    </lineage>
</organism>
<dbReference type="Gene3D" id="3.30.1060.10">
    <property type="entry name" value="Peptide methionine sulphoxide reductase MsrA"/>
    <property type="match status" value="1"/>
</dbReference>
<evidence type="ECO:0000313" key="10">
    <source>
        <dbReference type="Proteomes" id="UP000053237"/>
    </source>
</evidence>
<feature type="domain" description="Peptide methionine sulphoxide reductase MsrA" evidence="8">
    <location>
        <begin position="13"/>
        <end position="157"/>
    </location>
</feature>
<evidence type="ECO:0000256" key="3">
    <source>
        <dbReference type="ARBA" id="ARBA00023002"/>
    </source>
</evidence>
<dbReference type="SUPFAM" id="SSF55068">
    <property type="entry name" value="Peptide methionine sulfoxide reductase"/>
    <property type="match status" value="1"/>
</dbReference>
<protein>
    <recommendedName>
        <fullName evidence="2">peptide-methionine (S)-S-oxide reductase</fullName>
        <ecNumber evidence="2">1.8.4.11</ecNumber>
    </recommendedName>
    <alternativeName>
        <fullName evidence="5">Peptide-methionine (S)-S-oxide reductase</fullName>
    </alternativeName>
    <alternativeName>
        <fullName evidence="4">Protein-methionine-S-oxide reductase</fullName>
    </alternativeName>
</protein>
<evidence type="ECO:0000256" key="1">
    <source>
        <dbReference type="ARBA" id="ARBA00005591"/>
    </source>
</evidence>
<comment type="caution">
    <text evidence="9">The sequence shown here is derived from an EMBL/GenBank/DDBJ whole genome shotgun (WGS) entry which is preliminary data.</text>
</comment>
<dbReference type="GO" id="GO:0034599">
    <property type="term" value="P:cellular response to oxidative stress"/>
    <property type="evidence" value="ECO:0007669"/>
    <property type="project" value="TreeGrafter"/>
</dbReference>
<evidence type="ECO:0000256" key="5">
    <source>
        <dbReference type="ARBA" id="ARBA00030643"/>
    </source>
</evidence>
<dbReference type="FunFam" id="3.30.1060.10:FF:000002">
    <property type="entry name" value="Peptide methionine sulfoxide reductase"/>
    <property type="match status" value="1"/>
</dbReference>